<dbReference type="RefSeq" id="WP_152838479.1">
    <property type="nucleotide sequence ID" value="NZ_WHUG01000004.1"/>
</dbReference>
<dbReference type="InterPro" id="IPR003776">
    <property type="entry name" value="YcaO-like_dom"/>
</dbReference>
<dbReference type="InterPro" id="IPR027624">
    <property type="entry name" value="TOMM_cyclo_SagD"/>
</dbReference>
<dbReference type="Gene3D" id="3.30.40.250">
    <property type="match status" value="1"/>
</dbReference>
<reference evidence="2 3" key="1">
    <citation type="submission" date="2019-10" db="EMBL/GenBank/DDBJ databases">
        <title>Two novel species isolated from a subtropical stream in China.</title>
        <authorList>
            <person name="Lu H."/>
        </authorList>
    </citation>
    <scope>NUCLEOTIDE SEQUENCE [LARGE SCALE GENOMIC DNA]</scope>
    <source>
        <strain evidence="2 3">FT29W</strain>
    </source>
</reference>
<dbReference type="Pfam" id="PF02624">
    <property type="entry name" value="YcaO"/>
    <property type="match status" value="1"/>
</dbReference>
<organism evidence="2 3">
    <name type="scientific">Rugamonas aquatica</name>
    <dbReference type="NCBI Taxonomy" id="2743357"/>
    <lineage>
        <taxon>Bacteria</taxon>
        <taxon>Pseudomonadati</taxon>
        <taxon>Pseudomonadota</taxon>
        <taxon>Betaproteobacteria</taxon>
        <taxon>Burkholderiales</taxon>
        <taxon>Oxalobacteraceae</taxon>
        <taxon>Telluria group</taxon>
        <taxon>Rugamonas</taxon>
    </lineage>
</organism>
<evidence type="ECO:0000259" key="1">
    <source>
        <dbReference type="PROSITE" id="PS51664"/>
    </source>
</evidence>
<evidence type="ECO:0000313" key="3">
    <source>
        <dbReference type="Proteomes" id="UP000440498"/>
    </source>
</evidence>
<feature type="domain" description="YcaO" evidence="1">
    <location>
        <begin position="76"/>
        <end position="443"/>
    </location>
</feature>
<dbReference type="PANTHER" id="PTHR37809:SF1">
    <property type="entry name" value="RIBOSOMAL PROTEIN S12 METHYLTHIOTRANSFERASE ACCESSORY FACTOR YCAO"/>
    <property type="match status" value="1"/>
</dbReference>
<dbReference type="PANTHER" id="PTHR37809">
    <property type="entry name" value="RIBOSOMAL PROTEIN S12 METHYLTHIOTRANSFERASE ACCESSORY FACTOR YCAO"/>
    <property type="match status" value="1"/>
</dbReference>
<gene>
    <name evidence="2" type="ORF">GEV02_13745</name>
</gene>
<dbReference type="EMBL" id="WHUG01000004">
    <property type="protein sequence ID" value="MQA39212.1"/>
    <property type="molecule type" value="Genomic_DNA"/>
</dbReference>
<keyword evidence="3" id="KW-1185">Reference proteome</keyword>
<evidence type="ECO:0000313" key="2">
    <source>
        <dbReference type="EMBL" id="MQA39212.1"/>
    </source>
</evidence>
<dbReference type="NCBIfam" id="TIGR03604">
    <property type="entry name" value="TOMM_cyclo_SagD"/>
    <property type="match status" value="1"/>
</dbReference>
<dbReference type="Proteomes" id="UP000440498">
    <property type="component" value="Unassembled WGS sequence"/>
</dbReference>
<proteinExistence type="predicted"/>
<dbReference type="NCBIfam" id="TIGR00702">
    <property type="entry name" value="YcaO-type kinase domain"/>
    <property type="match status" value="1"/>
</dbReference>
<dbReference type="PROSITE" id="PS51664">
    <property type="entry name" value="YCAO"/>
    <property type="match status" value="1"/>
</dbReference>
<protein>
    <recommendedName>
        <fullName evidence="1">YcaO domain-containing protein</fullName>
    </recommendedName>
</protein>
<dbReference type="Gene3D" id="3.30.1330.230">
    <property type="match status" value="1"/>
</dbReference>
<comment type="caution">
    <text evidence="2">The sequence shown here is derived from an EMBL/GenBank/DDBJ whole genome shotgun (WGS) entry which is preliminary data.</text>
</comment>
<dbReference type="Gene3D" id="3.30.160.660">
    <property type="match status" value="1"/>
</dbReference>
<sequence length="443" mass="48329">MERLSDAARLALIHEALVHRRHGIITTLLEETEHPDARGLFVFNALMVDVKAMMIDPSRAKPNNPTSDRASLAGSGAAFDRTSALWAAFGEAIERYSAAVHFDDLLHYASQAELGAAAVGLERFVLFSPEQYAAEGFEFSAPDADVTRAWARATDLCDPERECYVPAQMVYLGMQVKNQREIVFQSSSTGLACGMDEQRAILSGLCEVIERDAFAAMWQMRYAPRRLEVGASARAALLPGVQRALDHPSLDVRLWDITTDVGLPVVLCLARSRNDGTMSLGASAQLGVGQAINKAVIEALHGYCWASSILGAGTPLPERSAIRNPGDHFAYFLEPSRQQMMDFLFENGQTIDSADASLHQLATLDDLLARLLAMGLPALAVDVTSEDIASLGFCVVRSLIPGLHPLLFGDGMLSRDERRLRQIARHWGLAEVPPPNTDPHPFP</sequence>
<accession>A0A6A7N2J0</accession>
<dbReference type="AlphaFoldDB" id="A0A6A7N2J0"/>
<name>A0A6A7N2J0_9BURK</name>